<dbReference type="EMBL" id="SNRY01004674">
    <property type="protein sequence ID" value="KAA6317005.1"/>
    <property type="molecule type" value="Genomic_DNA"/>
</dbReference>
<name>A0A5J4Q5E5_9ZZZZ</name>
<comment type="caution">
    <text evidence="1">The sequence shown here is derived from an EMBL/GenBank/DDBJ whole genome shotgun (WGS) entry which is preliminary data.</text>
</comment>
<proteinExistence type="predicted"/>
<reference evidence="1" key="1">
    <citation type="submission" date="2019-03" db="EMBL/GenBank/DDBJ databases">
        <title>Single cell metagenomics reveals metabolic interactions within the superorganism composed of flagellate Streblomastix strix and complex community of Bacteroidetes bacteria on its surface.</title>
        <authorList>
            <person name="Treitli S.C."/>
            <person name="Kolisko M."/>
            <person name="Husnik F."/>
            <person name="Keeling P."/>
            <person name="Hampl V."/>
        </authorList>
    </citation>
    <scope>NUCLEOTIDE SEQUENCE</scope>
    <source>
        <strain evidence="1">STM</strain>
    </source>
</reference>
<feature type="non-terminal residue" evidence="1">
    <location>
        <position position="25"/>
    </location>
</feature>
<sequence>MNDIAPPLNFLFSILLGRSPAGSGY</sequence>
<protein>
    <submittedName>
        <fullName evidence="1">Uncharacterized protein</fullName>
    </submittedName>
</protein>
<evidence type="ECO:0000313" key="1">
    <source>
        <dbReference type="EMBL" id="KAA6317005.1"/>
    </source>
</evidence>
<accession>A0A5J4Q5E5</accession>
<organism evidence="1">
    <name type="scientific">termite gut metagenome</name>
    <dbReference type="NCBI Taxonomy" id="433724"/>
    <lineage>
        <taxon>unclassified sequences</taxon>
        <taxon>metagenomes</taxon>
        <taxon>organismal metagenomes</taxon>
    </lineage>
</organism>
<gene>
    <name evidence="1" type="ORF">EZS27_032777</name>
</gene>
<dbReference type="AlphaFoldDB" id="A0A5J4Q5E5"/>